<evidence type="ECO:0000313" key="34">
    <source>
        <dbReference type="Proteomes" id="UP000285262"/>
    </source>
</evidence>
<dbReference type="HAMAP" id="MF_02065">
    <property type="entry name" value="MltG"/>
    <property type="match status" value="1"/>
</dbReference>
<dbReference type="RefSeq" id="WP_033499427.1">
    <property type="nucleotide sequence ID" value="NZ_AP028457.1"/>
</dbReference>
<evidence type="ECO:0000313" key="26">
    <source>
        <dbReference type="Proteomes" id="UP000095647"/>
    </source>
</evidence>
<dbReference type="Proteomes" id="UP000175684">
    <property type="component" value="Unassembled WGS sequence"/>
</dbReference>
<dbReference type="InterPro" id="IPR003770">
    <property type="entry name" value="MLTG-like"/>
</dbReference>
<dbReference type="EC" id="4.2.2.29" evidence="7"/>
<evidence type="ECO:0000256" key="7">
    <source>
        <dbReference type="HAMAP-Rule" id="MF_02065"/>
    </source>
</evidence>
<keyword evidence="5 7" id="KW-0456">Lyase</keyword>
<evidence type="ECO:0000256" key="2">
    <source>
        <dbReference type="ARBA" id="ARBA00022692"/>
    </source>
</evidence>
<evidence type="ECO:0000313" key="15">
    <source>
        <dbReference type="EMBL" id="MCQ4792426.1"/>
    </source>
</evidence>
<dbReference type="EMBL" id="CYYI01000006">
    <property type="protein sequence ID" value="CUN91565.1"/>
    <property type="molecule type" value="Genomic_DNA"/>
</dbReference>
<evidence type="ECO:0000313" key="21">
    <source>
        <dbReference type="EMBL" id="OSH00393.1"/>
    </source>
</evidence>
<evidence type="ECO:0000256" key="8">
    <source>
        <dbReference type="SAM" id="MobiDB-lite"/>
    </source>
</evidence>
<dbReference type="AlphaFoldDB" id="A0A076JMA9"/>
<evidence type="ECO:0000313" key="37">
    <source>
        <dbReference type="Proteomes" id="UP000464884"/>
    </source>
</evidence>
<evidence type="ECO:0000256" key="5">
    <source>
        <dbReference type="ARBA" id="ARBA00023239"/>
    </source>
</evidence>
<dbReference type="Proteomes" id="UP000285262">
    <property type="component" value="Unassembled WGS sequence"/>
</dbReference>
<dbReference type="Proteomes" id="UP000284589">
    <property type="component" value="Unassembled WGS sequence"/>
</dbReference>
<protein>
    <recommendedName>
        <fullName evidence="7">Endolytic murein transglycosylase</fullName>
        <ecNumber evidence="7">4.2.2.29</ecNumber>
    </recommendedName>
    <alternativeName>
        <fullName evidence="7">Peptidoglycan lytic transglycosylase</fullName>
    </alternativeName>
    <alternativeName>
        <fullName evidence="7">Peptidoglycan polymerization terminase</fullName>
    </alternativeName>
</protein>
<evidence type="ECO:0000313" key="29">
    <source>
        <dbReference type="Proteomes" id="UP000193208"/>
    </source>
</evidence>
<name>A0A076JMA9_BIFAD</name>
<dbReference type="Proteomes" id="UP001357973">
    <property type="component" value="Chromosome"/>
</dbReference>
<feature type="site" description="Important for catalytic activity" evidence="7">
    <location>
        <position position="273"/>
    </location>
</feature>
<dbReference type="EMBL" id="QRNG01000005">
    <property type="protein sequence ID" value="RHK26505.1"/>
    <property type="molecule type" value="Genomic_DNA"/>
</dbReference>
<dbReference type="NCBIfam" id="TIGR00247">
    <property type="entry name" value="endolytic transglycosylase MltG"/>
    <property type="match status" value="1"/>
</dbReference>
<evidence type="ECO:0000256" key="6">
    <source>
        <dbReference type="ARBA" id="ARBA00023316"/>
    </source>
</evidence>
<keyword evidence="1 7" id="KW-1003">Cell membrane</keyword>
<dbReference type="Proteomes" id="UP000193664">
    <property type="component" value="Unassembled WGS sequence"/>
</dbReference>
<dbReference type="PATRIC" id="fig|1680.5.peg.827"/>
<dbReference type="Proteomes" id="UP001206013">
    <property type="component" value="Unassembled WGS sequence"/>
</dbReference>
<dbReference type="EMBL" id="LNKI01000002">
    <property type="protein sequence ID" value="OSH00393.1"/>
    <property type="molecule type" value="Genomic_DNA"/>
</dbReference>
<evidence type="ECO:0000313" key="31">
    <source>
        <dbReference type="Proteomes" id="UP000193664"/>
    </source>
</evidence>
<dbReference type="Gene3D" id="3.30.1490.480">
    <property type="entry name" value="Endolytic murein transglycosylase"/>
    <property type="match status" value="1"/>
</dbReference>
<keyword evidence="40" id="KW-1185">Reference proteome</keyword>
<dbReference type="KEGG" id="badl:BADO_0748"/>
<evidence type="ECO:0000313" key="36">
    <source>
        <dbReference type="Proteomes" id="UP000437631"/>
    </source>
</evidence>
<keyword evidence="3 7" id="KW-1133">Transmembrane helix</keyword>
<reference evidence="9 40" key="10">
    <citation type="submission" date="2023-06" db="EMBL/GenBank/DDBJ databases">
        <title>Complete Genome Sequences of Bifidobacterium faecale strain JCM19861T was isolated from human faeces by Jung-Hye Choi et al. (2014).</title>
        <authorList>
            <person name="Okuhama S."/>
            <person name="Takahashi H."/>
            <person name="Imaizumi K."/>
            <person name="Nakayama S."/>
            <person name="Ogata Y."/>
            <person name="Suda W."/>
        </authorList>
    </citation>
    <scope>NUCLEOTIDE SEQUENCE [LARGE SCALE GENOMIC DNA]</scope>
    <source>
        <strain evidence="9 40">JCM 19861</strain>
    </source>
</reference>
<dbReference type="Proteomes" id="UP000193377">
    <property type="component" value="Unassembled WGS sequence"/>
</dbReference>
<dbReference type="Proteomes" id="UP000464884">
    <property type="component" value="Chromosome"/>
</dbReference>
<evidence type="ECO:0000313" key="24">
    <source>
        <dbReference type="EMBL" id="RHJ18669.1"/>
    </source>
</evidence>
<dbReference type="PANTHER" id="PTHR30518">
    <property type="entry name" value="ENDOLYTIC MUREIN TRANSGLYCOSYLASE"/>
    <property type="match status" value="1"/>
</dbReference>
<reference evidence="17 28" key="4">
    <citation type="submission" date="2017-03" db="EMBL/GenBank/DDBJ databases">
        <title>Maternal inheritance of bifidobacteria.</title>
        <authorList>
            <person name="Lugli G.A."/>
            <person name="Duranti S."/>
            <person name="Milani C."/>
            <person name="Mancabelli L."/>
        </authorList>
    </citation>
    <scope>NUCLEOTIDE SEQUENCE [LARGE SCALE GENOMIC DNA]</scope>
    <source>
        <strain evidence="17 28">1892B</strain>
    </source>
</reference>
<dbReference type="GO" id="GO:0009252">
    <property type="term" value="P:peptidoglycan biosynthetic process"/>
    <property type="evidence" value="ECO:0007669"/>
    <property type="project" value="UniProtKB-UniRule"/>
</dbReference>
<dbReference type="Proteomes" id="UP000192714">
    <property type="component" value="Unassembled WGS sequence"/>
</dbReference>
<dbReference type="EMBL" id="WDIP01000001">
    <property type="protein sequence ID" value="KAB5887131.1"/>
    <property type="molecule type" value="Genomic_DNA"/>
</dbReference>
<comment type="similarity">
    <text evidence="7">Belongs to the transglycosylase MltG family.</text>
</comment>
<reference evidence="16 27" key="3">
    <citation type="submission" date="2016-07" db="EMBL/GenBank/DDBJ databases">
        <title>Draft Genome Sequence of Bifidobacterium adolescentis strain Km 4.</title>
        <authorList>
            <person name="Danilenko V.N."/>
        </authorList>
    </citation>
    <scope>NUCLEOTIDE SEQUENCE [LARGE SCALE GENOMIC DNA]</scope>
    <source>
        <strain evidence="16 27">Km 4</strain>
    </source>
</reference>
<dbReference type="EMBL" id="LNKD01000001">
    <property type="protein sequence ID" value="OSG87913.1"/>
    <property type="molecule type" value="Genomic_DNA"/>
</dbReference>
<dbReference type="Pfam" id="PF02618">
    <property type="entry name" value="YceG"/>
    <property type="match status" value="1"/>
</dbReference>
<dbReference type="Proteomes" id="UP000437631">
    <property type="component" value="Unassembled WGS sequence"/>
</dbReference>
<dbReference type="GO" id="GO:0071555">
    <property type="term" value="P:cell wall organization"/>
    <property type="evidence" value="ECO:0007669"/>
    <property type="project" value="UniProtKB-KW"/>
</dbReference>
<evidence type="ECO:0000256" key="4">
    <source>
        <dbReference type="ARBA" id="ARBA00023136"/>
    </source>
</evidence>
<evidence type="ECO:0000313" key="14">
    <source>
        <dbReference type="EMBL" id="KAB6029535.1"/>
    </source>
</evidence>
<evidence type="ECO:0000313" key="40">
    <source>
        <dbReference type="Proteomes" id="UP001357973"/>
    </source>
</evidence>
<dbReference type="EMBL" id="AP028457">
    <property type="protein sequence ID" value="BEK82838.1"/>
    <property type="molecule type" value="Genomic_DNA"/>
</dbReference>
<dbReference type="EMBL" id="MAXD01000003">
    <property type="protein sequence ID" value="OFA34900.1"/>
    <property type="molecule type" value="Genomic_DNA"/>
</dbReference>
<evidence type="ECO:0000313" key="10">
    <source>
        <dbReference type="EMBL" id="CUN91565.1"/>
    </source>
</evidence>
<evidence type="ECO:0000313" key="39">
    <source>
        <dbReference type="Proteomes" id="UP000470926"/>
    </source>
</evidence>
<reference evidence="22 37" key="7">
    <citation type="submission" date="2019-12" db="EMBL/GenBank/DDBJ databases">
        <title>Draft Genome Sequence of Bifidobacterium adolescentis ZJ2.</title>
        <authorList>
            <person name="Jin Z."/>
        </authorList>
    </citation>
    <scope>NUCLEOTIDE SEQUENCE [LARGE SCALE GENOMIC DNA]</scope>
    <source>
        <strain evidence="22 37">ZJ2</strain>
    </source>
</reference>
<reference evidence="15" key="9">
    <citation type="submission" date="2022-06" db="EMBL/GenBank/DDBJ databases">
        <title>Isolation of gut microbiota from human fecal samples.</title>
        <authorList>
            <person name="Pamer E.G."/>
            <person name="Barat B."/>
            <person name="Waligurski E."/>
            <person name="Medina S."/>
            <person name="Paddock L."/>
            <person name="Mostad J."/>
        </authorList>
    </citation>
    <scope>NUCLEOTIDE SEQUENCE</scope>
    <source>
        <strain evidence="15">SL.1.01</strain>
    </source>
</reference>
<evidence type="ECO:0000313" key="9">
    <source>
        <dbReference type="EMBL" id="BEK82838.1"/>
    </source>
</evidence>
<comment type="function">
    <text evidence="7">Functions as a peptidoglycan terminase that cleaves nascent peptidoglycan strands endolytically to terminate their elongation.</text>
</comment>
<dbReference type="GO" id="GO:0008932">
    <property type="term" value="F:lytic endotransglycosylase activity"/>
    <property type="evidence" value="ECO:0007669"/>
    <property type="project" value="UniProtKB-UniRule"/>
</dbReference>
<evidence type="ECO:0000313" key="28">
    <source>
        <dbReference type="Proteomes" id="UP000192714"/>
    </source>
</evidence>
<evidence type="ECO:0000313" key="13">
    <source>
        <dbReference type="EMBL" id="KAB5887131.1"/>
    </source>
</evidence>
<evidence type="ECO:0000313" key="12">
    <source>
        <dbReference type="EMBL" id="KAB5747565.1"/>
    </source>
</evidence>
<dbReference type="EMBL" id="WDFR01000003">
    <property type="protein sequence ID" value="KAB6029535.1"/>
    <property type="molecule type" value="Genomic_DNA"/>
</dbReference>
<feature type="transmembrane region" description="Helical" evidence="7">
    <location>
        <begin position="52"/>
        <end position="73"/>
    </location>
</feature>
<reference evidence="29 30" key="2">
    <citation type="journal article" date="2016" name="Sci. Rep.">
        <title>Evaluation of genetic diversity among strains of the human gut commensal Bifidobacterium adolescentis.</title>
        <authorList>
            <person name="Duranti S."/>
            <person name="Milani C."/>
            <person name="Lugli G.A."/>
            <person name="Mancabelli L."/>
            <person name="Turroni F."/>
            <person name="Ferrario C."/>
            <person name="Mangifesta M."/>
            <person name="Viappiani A."/>
            <person name="Sanchez B."/>
            <person name="Margolles A."/>
            <person name="van Sinderen D."/>
            <person name="Ventura M."/>
        </authorList>
    </citation>
    <scope>NUCLEOTIDE SEQUENCE [LARGE SCALE GENOMIC DNA]</scope>
    <source>
        <strain evidence="18 30">487B</strain>
        <strain evidence="19 31">AD2-8</strain>
        <strain evidence="20 32">AL46-2</strain>
        <strain evidence="21 29">AL46-7</strain>
    </source>
</reference>
<proteinExistence type="inferred from homology"/>
<keyword evidence="2 7" id="KW-0812">Transmembrane</keyword>
<dbReference type="EMBL" id="QRVT01000001">
    <property type="protein sequence ID" value="RGS66149.1"/>
    <property type="molecule type" value="Genomic_DNA"/>
</dbReference>
<evidence type="ECO:0000313" key="30">
    <source>
        <dbReference type="Proteomes" id="UP000193377"/>
    </source>
</evidence>
<reference evidence="11" key="8">
    <citation type="submission" date="2021-08" db="EMBL/GenBank/DDBJ databases">
        <title>Draft genome sequence of the GABA producer Bifidobacterium adolescentis 4-2, isolated from healthy human feces.</title>
        <authorList>
            <person name="Altaib H."/>
            <person name="Niwa R."/>
            <person name="Abe M."/>
            <person name="Suzuki T."/>
        </authorList>
    </citation>
    <scope>NUCLEOTIDE SEQUENCE</scope>
    <source>
        <strain evidence="11">4-2</strain>
    </source>
</reference>
<sequence>MTDNLNDFFSDNAQWVDDTSAGSSFDAALPPQPPKSRRDMRKRREQQRRRRYVTIIAAAVVVILVVVGGFFGVRMVKHLRQMNANGSQIQIEDYTGSGDKDTTFTVETGQGAAEIARNLVKADIVKSESAFTSAVAAAGATLYPGSYALKTHMKAADVVKILSDQSKAGGFAEVKAGERVSDVIANAAKMSGKDVSEFQAVIDGGGAGILPDEAGGKFEGWLEPGSYSVQDKSAKDILKEMVTARVNKLDTLGVPDGSERERIMNIASIAESEACNPDDYGKVARVILNRIDQDMPLGMDSTVAYGFNTTGSKLTDEQLEDGSNPYNTRVNKGLPPTPISNPGDSAIQAAMNPPEGKWLYFVTTNLKTGETKFVETEDEFWKIRDEYKSNNANAN</sequence>
<reference evidence="36 38" key="6">
    <citation type="journal article" date="2019" name="Nat. Med.">
        <title>A library of human gut bacterial isolates paired with longitudinal multiomics data enables mechanistic microbiome research.</title>
        <authorList>
            <person name="Poyet M."/>
            <person name="Groussin M."/>
            <person name="Gibbons S.M."/>
            <person name="Avila-Pacheco J."/>
            <person name="Jiang X."/>
            <person name="Kearney S.M."/>
            <person name="Perrotta A.R."/>
            <person name="Berdy B."/>
            <person name="Zhao S."/>
            <person name="Lieberman T.D."/>
            <person name="Swanson P.K."/>
            <person name="Smith M."/>
            <person name="Roesemann S."/>
            <person name="Alexander J.E."/>
            <person name="Rich S.A."/>
            <person name="Livny J."/>
            <person name="Vlamakis H."/>
            <person name="Clish C."/>
            <person name="Bullock K."/>
            <person name="Deik A."/>
            <person name="Scott J."/>
            <person name="Pierce K.A."/>
            <person name="Xavier R.J."/>
            <person name="Alm E.J."/>
        </authorList>
    </citation>
    <scope>NUCLEOTIDE SEQUENCE [LARGE SCALE GENOMIC DNA]</scope>
    <source>
        <strain evidence="13 38">BIOML-A105</strain>
        <strain evidence="12 36">BIOML-A190</strain>
        <strain evidence="14 39">BIOML-A26</strain>
    </source>
</reference>
<evidence type="ECO:0000313" key="20">
    <source>
        <dbReference type="EMBL" id="OSG98178.1"/>
    </source>
</evidence>
<dbReference type="Proteomes" id="UP000095647">
    <property type="component" value="Unassembled WGS sequence"/>
</dbReference>
<dbReference type="GO" id="GO:0005886">
    <property type="term" value="C:plasma membrane"/>
    <property type="evidence" value="ECO:0007669"/>
    <property type="project" value="UniProtKB-SubCell"/>
</dbReference>
<dbReference type="EMBL" id="BPPZ01000004">
    <property type="protein sequence ID" value="GJD13951.1"/>
    <property type="molecule type" value="Genomic_DNA"/>
</dbReference>
<dbReference type="Proteomes" id="UP000470200">
    <property type="component" value="Unassembled WGS sequence"/>
</dbReference>
<keyword evidence="6 7" id="KW-0961">Cell wall biogenesis/degradation</keyword>
<dbReference type="EMBL" id="CP047129">
    <property type="protein sequence ID" value="QHB62489.1"/>
    <property type="molecule type" value="Genomic_DNA"/>
</dbReference>
<dbReference type="eggNOG" id="COG1559">
    <property type="taxonomic scope" value="Bacteria"/>
</dbReference>
<accession>A0A076JMA9</accession>
<dbReference type="EMBL" id="NAQF01000002">
    <property type="protein sequence ID" value="OQM58571.1"/>
    <property type="molecule type" value="Genomic_DNA"/>
</dbReference>
<evidence type="ECO:0000313" key="16">
    <source>
        <dbReference type="EMBL" id="OFA34900.1"/>
    </source>
</evidence>
<dbReference type="Proteomes" id="UP000285462">
    <property type="component" value="Unassembled WGS sequence"/>
</dbReference>
<evidence type="ECO:0000313" key="18">
    <source>
        <dbReference type="EMBL" id="OSG87913.1"/>
    </source>
</evidence>
<feature type="region of interest" description="Disordered" evidence="8">
    <location>
        <begin position="20"/>
        <end position="46"/>
    </location>
</feature>
<keyword evidence="4 7" id="KW-0472">Membrane</keyword>
<evidence type="ECO:0000313" key="23">
    <source>
        <dbReference type="EMBL" id="RGS66149.1"/>
    </source>
</evidence>
<dbReference type="Proteomes" id="UP000193208">
    <property type="component" value="Unassembled WGS sequence"/>
</dbReference>
<dbReference type="EMBL" id="LNKF01000002">
    <property type="protein sequence ID" value="OSG95577.1"/>
    <property type="molecule type" value="Genomic_DNA"/>
</dbReference>
<dbReference type="EMBL" id="JANFYM010000002">
    <property type="protein sequence ID" value="MCQ4792426.1"/>
    <property type="molecule type" value="Genomic_DNA"/>
</dbReference>
<dbReference type="EMBL" id="LNKH01000003">
    <property type="protein sequence ID" value="OSG98178.1"/>
    <property type="molecule type" value="Genomic_DNA"/>
</dbReference>
<evidence type="ECO:0000313" key="35">
    <source>
        <dbReference type="Proteomes" id="UP000285462"/>
    </source>
</evidence>
<reference evidence="10 26" key="1">
    <citation type="submission" date="2015-09" db="EMBL/GenBank/DDBJ databases">
        <authorList>
            <consortium name="Pathogen Informatics"/>
        </authorList>
    </citation>
    <scope>NUCLEOTIDE SEQUENCE [LARGE SCALE GENOMIC DNA]</scope>
    <source>
        <strain evidence="10 26">2789STDY5608824</strain>
    </source>
</reference>
<dbReference type="PANTHER" id="PTHR30518:SF2">
    <property type="entry name" value="ENDOLYTIC MUREIN TRANSGLYCOSYLASE"/>
    <property type="match status" value="1"/>
</dbReference>
<comment type="catalytic activity">
    <reaction evidence="7">
        <text>a peptidoglycan chain = a peptidoglycan chain with N-acetyl-1,6-anhydromuramyl-[peptide] at the reducing end + a peptidoglycan chain with N-acetylglucosamine at the non-reducing end.</text>
        <dbReference type="EC" id="4.2.2.29"/>
    </reaction>
</comment>
<evidence type="ECO:0000313" key="11">
    <source>
        <dbReference type="EMBL" id="GJD13951.1"/>
    </source>
</evidence>
<evidence type="ECO:0000313" key="38">
    <source>
        <dbReference type="Proteomes" id="UP000470200"/>
    </source>
</evidence>
<dbReference type="Proteomes" id="UP000886943">
    <property type="component" value="Unassembled WGS sequence"/>
</dbReference>
<evidence type="ECO:0000313" key="22">
    <source>
        <dbReference type="EMBL" id="QHB62489.1"/>
    </source>
</evidence>
<gene>
    <name evidence="7 23" type="primary">mltG</name>
    <name evidence="10" type="synonym">yceG</name>
    <name evidence="11" type="synonym">yrrL</name>
    <name evidence="19" type="ORF">AD0028_0817</name>
    <name evidence="20" type="ORF">AL0462_0728</name>
    <name evidence="21" type="ORF">AL0467_0791</name>
    <name evidence="18" type="ORF">B0487_0832</name>
    <name evidence="9" type="ORF">B19861_07800</name>
    <name evidence="17" type="ORF">B5789_0650</name>
    <name evidence="16" type="ORF">BBK15_05370</name>
    <name evidence="11" type="ORF">BIFAD42_09350</name>
    <name evidence="25" type="ORF">DW072_04640</name>
    <name evidence="24" type="ORF">DW139_03585</name>
    <name evidence="23" type="ORF">DWX79_03555</name>
    <name evidence="10" type="ORF">ERS852382_01661</name>
    <name evidence="22" type="ORF">F3K97_03940</name>
    <name evidence="14" type="ORF">GA542_07535</name>
    <name evidence="13" type="ORF">GA629_00650</name>
    <name evidence="12" type="ORF">GA752_03000</name>
    <name evidence="15" type="ORF">NE692_02970</name>
</gene>
<evidence type="ECO:0000313" key="19">
    <source>
        <dbReference type="EMBL" id="OSG95577.1"/>
    </source>
</evidence>
<reference evidence="33 34" key="5">
    <citation type="submission" date="2018-08" db="EMBL/GenBank/DDBJ databases">
        <title>A genome reference for cultivated species of the human gut microbiota.</title>
        <authorList>
            <person name="Zou Y."/>
            <person name="Xue W."/>
            <person name="Luo G."/>
        </authorList>
    </citation>
    <scope>NUCLEOTIDE SEQUENCE [LARGE SCALE GENOMIC DNA]</scope>
    <source>
        <strain evidence="23 35">AF21-27</strain>
        <strain evidence="25 34">AF45-19</strain>
        <strain evidence="24 33">AM12-20</strain>
    </source>
</reference>
<evidence type="ECO:0000313" key="33">
    <source>
        <dbReference type="Proteomes" id="UP000284589"/>
    </source>
</evidence>
<organism evidence="23 35">
    <name type="scientific">Bifidobacterium adolescentis</name>
    <dbReference type="NCBI Taxonomy" id="1680"/>
    <lineage>
        <taxon>Bacteria</taxon>
        <taxon>Bacillati</taxon>
        <taxon>Actinomycetota</taxon>
        <taxon>Actinomycetes</taxon>
        <taxon>Bifidobacteriales</taxon>
        <taxon>Bifidobacteriaceae</taxon>
        <taxon>Bifidobacterium</taxon>
    </lineage>
</organism>
<evidence type="ECO:0000256" key="1">
    <source>
        <dbReference type="ARBA" id="ARBA00022475"/>
    </source>
</evidence>
<dbReference type="Proteomes" id="UP000470926">
    <property type="component" value="Unassembled WGS sequence"/>
</dbReference>
<evidence type="ECO:0000313" key="25">
    <source>
        <dbReference type="EMBL" id="RHK26505.1"/>
    </source>
</evidence>
<comment type="subcellular location">
    <subcellularLocation>
        <location evidence="7">Cell membrane</location>
        <topology evidence="7">Single-pass membrane protein</topology>
    </subcellularLocation>
</comment>
<evidence type="ECO:0000313" key="32">
    <source>
        <dbReference type="Proteomes" id="UP000193905"/>
    </source>
</evidence>
<evidence type="ECO:0000313" key="27">
    <source>
        <dbReference type="Proteomes" id="UP000175684"/>
    </source>
</evidence>
<dbReference type="KEGG" id="bado:BBMN23_0824"/>
<dbReference type="EMBL" id="WDLT01000002">
    <property type="protein sequence ID" value="KAB5747565.1"/>
    <property type="molecule type" value="Genomic_DNA"/>
</dbReference>
<evidence type="ECO:0000313" key="17">
    <source>
        <dbReference type="EMBL" id="OQM58571.1"/>
    </source>
</evidence>
<evidence type="ECO:0000256" key="3">
    <source>
        <dbReference type="ARBA" id="ARBA00022989"/>
    </source>
</evidence>
<dbReference type="EMBL" id="QRLP01000002">
    <property type="protein sequence ID" value="RHJ18669.1"/>
    <property type="molecule type" value="Genomic_DNA"/>
</dbReference>
<dbReference type="Proteomes" id="UP000193905">
    <property type="component" value="Unassembled WGS sequence"/>
</dbReference>
<dbReference type="OrthoDB" id="9814591at2"/>